<dbReference type="AlphaFoldDB" id="A0AAN7YAC5"/>
<sequence length="111" mass="12339">MVSSPLAGYQSASGSPEHVLVPTADCPEDISHIIQPNQQLGLTHRPEQRQPEIEYRGDVSQMKLICHSGQTGDKTKHTLHKDTTFHMQERSSNGTDEKQEQTGGHKLIQPD</sequence>
<name>A0AAN7YAC5_ELEMC</name>
<keyword evidence="3" id="KW-1185">Reference proteome</keyword>
<proteinExistence type="predicted"/>
<feature type="region of interest" description="Disordered" evidence="1">
    <location>
        <begin position="1"/>
        <end position="23"/>
    </location>
</feature>
<accession>A0AAN7YAC5</accession>
<feature type="region of interest" description="Disordered" evidence="1">
    <location>
        <begin position="84"/>
        <end position="111"/>
    </location>
</feature>
<gene>
    <name evidence="2" type="ORF">PBY51_019203</name>
</gene>
<comment type="caution">
    <text evidence="2">The sequence shown here is derived from an EMBL/GenBank/DDBJ whole genome shotgun (WGS) entry which is preliminary data.</text>
</comment>
<protein>
    <submittedName>
        <fullName evidence="2">Uncharacterized protein</fullName>
    </submittedName>
</protein>
<evidence type="ECO:0000313" key="2">
    <source>
        <dbReference type="EMBL" id="KAK5874236.1"/>
    </source>
</evidence>
<organism evidence="2 3">
    <name type="scientific">Eleginops maclovinus</name>
    <name type="common">Patagonian blennie</name>
    <name type="synonym">Eleginus maclovinus</name>
    <dbReference type="NCBI Taxonomy" id="56733"/>
    <lineage>
        <taxon>Eukaryota</taxon>
        <taxon>Metazoa</taxon>
        <taxon>Chordata</taxon>
        <taxon>Craniata</taxon>
        <taxon>Vertebrata</taxon>
        <taxon>Euteleostomi</taxon>
        <taxon>Actinopterygii</taxon>
        <taxon>Neopterygii</taxon>
        <taxon>Teleostei</taxon>
        <taxon>Neoteleostei</taxon>
        <taxon>Acanthomorphata</taxon>
        <taxon>Eupercaria</taxon>
        <taxon>Perciformes</taxon>
        <taxon>Notothenioidei</taxon>
        <taxon>Eleginopidae</taxon>
        <taxon>Eleginops</taxon>
    </lineage>
</organism>
<dbReference type="EMBL" id="JAUZQC010000003">
    <property type="protein sequence ID" value="KAK5874236.1"/>
    <property type="molecule type" value="Genomic_DNA"/>
</dbReference>
<reference evidence="2 3" key="1">
    <citation type="journal article" date="2023" name="Genes (Basel)">
        <title>Chromosome-Level Genome Assembly and Circadian Gene Repertoire of the Patagonia Blennie Eleginops maclovinus-The Closest Ancestral Proxy of Antarctic Cryonotothenioids.</title>
        <authorList>
            <person name="Cheng C.C."/>
            <person name="Rivera-Colon A.G."/>
            <person name="Minhas B.F."/>
            <person name="Wilson L."/>
            <person name="Rayamajhi N."/>
            <person name="Vargas-Chacoff L."/>
            <person name="Catchen J.M."/>
        </authorList>
    </citation>
    <scope>NUCLEOTIDE SEQUENCE [LARGE SCALE GENOMIC DNA]</scope>
    <source>
        <strain evidence="2">JMC-PN-2008</strain>
    </source>
</reference>
<feature type="compositionally biased region" description="Basic and acidic residues" evidence="1">
    <location>
        <begin position="84"/>
        <end position="100"/>
    </location>
</feature>
<evidence type="ECO:0000256" key="1">
    <source>
        <dbReference type="SAM" id="MobiDB-lite"/>
    </source>
</evidence>
<dbReference type="Proteomes" id="UP001346869">
    <property type="component" value="Unassembled WGS sequence"/>
</dbReference>
<evidence type="ECO:0000313" key="3">
    <source>
        <dbReference type="Proteomes" id="UP001346869"/>
    </source>
</evidence>
<reference evidence="2 3" key="2">
    <citation type="journal article" date="2023" name="Mol. Biol. Evol.">
        <title>Genomics of Secondarily Temperate Adaptation in the Only Non-Antarctic Icefish.</title>
        <authorList>
            <person name="Rivera-Colon A.G."/>
            <person name="Rayamajhi N."/>
            <person name="Minhas B.F."/>
            <person name="Madrigal G."/>
            <person name="Bilyk K.T."/>
            <person name="Yoon V."/>
            <person name="Hune M."/>
            <person name="Gregory S."/>
            <person name="Cheng C.H.C."/>
            <person name="Catchen J.M."/>
        </authorList>
    </citation>
    <scope>NUCLEOTIDE SEQUENCE [LARGE SCALE GENOMIC DNA]</scope>
    <source>
        <strain evidence="2">JMC-PN-2008</strain>
    </source>
</reference>